<sequence length="169" mass="16698">MEVPAAGRGTSMEDRAVAAPRYGVGENRDGEIDEAPDRDPDDGGGGDGDAARSDWTIWVAGGMVGHADRVAREDDVEDDADVSGGGDDGRWIADNGGGAEDGAISAARGREMESGATCLVAAAAAETGSGVTRAACDAGAGAAPGAETGIGVGSGMVLHHELGSCRRTA</sequence>
<dbReference type="Proteomes" id="UP000268535">
    <property type="component" value="Unassembled WGS sequence"/>
</dbReference>
<accession>A0A4P9WX56</accession>
<evidence type="ECO:0000313" key="2">
    <source>
        <dbReference type="EMBL" id="RKO96798.1"/>
    </source>
</evidence>
<evidence type="ECO:0000313" key="3">
    <source>
        <dbReference type="Proteomes" id="UP000268535"/>
    </source>
</evidence>
<feature type="region of interest" description="Disordered" evidence="1">
    <location>
        <begin position="69"/>
        <end position="101"/>
    </location>
</feature>
<dbReference type="EMBL" id="ML009611">
    <property type="protein sequence ID" value="RKO96798.1"/>
    <property type="molecule type" value="Genomic_DNA"/>
</dbReference>
<gene>
    <name evidence="2" type="ORF">CAUPRSCDRAFT_11507</name>
</gene>
<dbReference type="AlphaFoldDB" id="A0A4P9WX56"/>
<proteinExistence type="predicted"/>
<evidence type="ECO:0000256" key="1">
    <source>
        <dbReference type="SAM" id="MobiDB-lite"/>
    </source>
</evidence>
<organism evidence="2 3">
    <name type="scientific">Caulochytrium protostelioides</name>
    <dbReference type="NCBI Taxonomy" id="1555241"/>
    <lineage>
        <taxon>Eukaryota</taxon>
        <taxon>Fungi</taxon>
        <taxon>Fungi incertae sedis</taxon>
        <taxon>Chytridiomycota</taxon>
        <taxon>Chytridiomycota incertae sedis</taxon>
        <taxon>Chytridiomycetes</taxon>
        <taxon>Caulochytriales</taxon>
        <taxon>Caulochytriaceae</taxon>
        <taxon>Caulochytrium</taxon>
    </lineage>
</organism>
<name>A0A4P9WX56_9FUNG</name>
<feature type="region of interest" description="Disordered" evidence="1">
    <location>
        <begin position="1"/>
        <end position="54"/>
    </location>
</feature>
<protein>
    <submittedName>
        <fullName evidence="2">Uncharacterized protein</fullName>
    </submittedName>
</protein>
<feature type="compositionally biased region" description="Basic and acidic residues" evidence="1">
    <location>
        <begin position="26"/>
        <end position="38"/>
    </location>
</feature>
<reference evidence="3" key="1">
    <citation type="journal article" date="2018" name="Nat. Microbiol.">
        <title>Leveraging single-cell genomics to expand the fungal tree of life.</title>
        <authorList>
            <person name="Ahrendt S.R."/>
            <person name="Quandt C.A."/>
            <person name="Ciobanu D."/>
            <person name="Clum A."/>
            <person name="Salamov A."/>
            <person name="Andreopoulos B."/>
            <person name="Cheng J.F."/>
            <person name="Woyke T."/>
            <person name="Pelin A."/>
            <person name="Henrissat B."/>
            <person name="Reynolds N.K."/>
            <person name="Benny G.L."/>
            <person name="Smith M.E."/>
            <person name="James T.Y."/>
            <person name="Grigoriev I.V."/>
        </authorList>
    </citation>
    <scope>NUCLEOTIDE SEQUENCE [LARGE SCALE GENOMIC DNA]</scope>
    <source>
        <strain evidence="3">ATCC 52028</strain>
    </source>
</reference>